<sequence>MAHVTGLGAFFIIVAFLVLVGGAAWIIYTHFRARRLGLPTPTLSSYNPFSRGDQSYGTPSPARGGVIGWFNDKLGNFKNRNNRSAGGAYEEPLSSNVRGRTSNRGFGPLDPDEAWDARVGTEADAYGPGGYYEEQELGLHHDRGSNLAPTPGLAPSGYGDGSRGRSLTRDPEPYIGGSHAGLNKRYDEEMGNRPAENPFDDAAEPSNVSLRGVSPRPIDTSQGSKEHKSKDSADSNSPNERRSMFRENV</sequence>
<dbReference type="EMBL" id="NPIC01000012">
    <property type="protein sequence ID" value="RDL31335.1"/>
    <property type="molecule type" value="Genomic_DNA"/>
</dbReference>
<feature type="transmembrane region" description="Helical" evidence="2">
    <location>
        <begin position="6"/>
        <end position="28"/>
    </location>
</feature>
<protein>
    <recommendedName>
        <fullName evidence="5">Acid phosphatase-like protein</fullName>
    </recommendedName>
</protein>
<evidence type="ECO:0000256" key="2">
    <source>
        <dbReference type="SAM" id="Phobius"/>
    </source>
</evidence>
<gene>
    <name evidence="3" type="ORF">BP5553_09544</name>
</gene>
<comment type="caution">
    <text evidence="3">The sequence shown here is derived from an EMBL/GenBank/DDBJ whole genome shotgun (WGS) entry which is preliminary data.</text>
</comment>
<dbReference type="Proteomes" id="UP000254866">
    <property type="component" value="Unassembled WGS sequence"/>
</dbReference>
<feature type="region of interest" description="Disordered" evidence="1">
    <location>
        <begin position="141"/>
        <end position="249"/>
    </location>
</feature>
<name>A0A370TBB3_9HELO</name>
<reference evidence="3 4" key="1">
    <citation type="journal article" date="2018" name="IMA Fungus">
        <title>IMA Genome-F 9: Draft genome sequence of Annulohypoxylon stygium, Aspergillus mulundensis, Berkeleyomyces basicola (syn. Thielaviopsis basicola), Ceratocystis smalleyi, two Cercospora beticola strains, Coleophoma cylindrospora, Fusarium fracticaudum, Phialophora cf. hyalina, and Morchella septimelata.</title>
        <authorList>
            <person name="Wingfield B.D."/>
            <person name="Bills G.F."/>
            <person name="Dong Y."/>
            <person name="Huang W."/>
            <person name="Nel W.J."/>
            <person name="Swalarsk-Parry B.S."/>
            <person name="Vaghefi N."/>
            <person name="Wilken P.M."/>
            <person name="An Z."/>
            <person name="de Beer Z.W."/>
            <person name="De Vos L."/>
            <person name="Chen L."/>
            <person name="Duong T.A."/>
            <person name="Gao Y."/>
            <person name="Hammerbacher A."/>
            <person name="Kikkert J.R."/>
            <person name="Li Y."/>
            <person name="Li H."/>
            <person name="Li K."/>
            <person name="Li Q."/>
            <person name="Liu X."/>
            <person name="Ma X."/>
            <person name="Naidoo K."/>
            <person name="Pethybridge S.J."/>
            <person name="Sun J."/>
            <person name="Steenkamp E.T."/>
            <person name="van der Nest M.A."/>
            <person name="van Wyk S."/>
            <person name="Wingfield M.J."/>
            <person name="Xiong C."/>
            <person name="Yue Q."/>
            <person name="Zhang X."/>
        </authorList>
    </citation>
    <scope>NUCLEOTIDE SEQUENCE [LARGE SCALE GENOMIC DNA]</scope>
    <source>
        <strain evidence="3 4">BP 5553</strain>
    </source>
</reference>
<accession>A0A370TBB3</accession>
<feature type="compositionally biased region" description="Polar residues" evidence="1">
    <location>
        <begin position="93"/>
        <end position="104"/>
    </location>
</feature>
<keyword evidence="4" id="KW-1185">Reference proteome</keyword>
<proteinExistence type="predicted"/>
<organism evidence="3 4">
    <name type="scientific">Venustampulla echinocandica</name>
    <dbReference type="NCBI Taxonomy" id="2656787"/>
    <lineage>
        <taxon>Eukaryota</taxon>
        <taxon>Fungi</taxon>
        <taxon>Dikarya</taxon>
        <taxon>Ascomycota</taxon>
        <taxon>Pezizomycotina</taxon>
        <taxon>Leotiomycetes</taxon>
        <taxon>Helotiales</taxon>
        <taxon>Pleuroascaceae</taxon>
        <taxon>Venustampulla</taxon>
    </lineage>
</organism>
<evidence type="ECO:0008006" key="5">
    <source>
        <dbReference type="Google" id="ProtNLM"/>
    </source>
</evidence>
<feature type="region of interest" description="Disordered" evidence="1">
    <location>
        <begin position="81"/>
        <end position="114"/>
    </location>
</feature>
<evidence type="ECO:0000313" key="4">
    <source>
        <dbReference type="Proteomes" id="UP000254866"/>
    </source>
</evidence>
<dbReference type="RefSeq" id="XP_031865466.1">
    <property type="nucleotide sequence ID" value="XM_032018167.1"/>
</dbReference>
<keyword evidence="2" id="KW-0472">Membrane</keyword>
<dbReference type="OrthoDB" id="5414285at2759"/>
<feature type="compositionally biased region" description="Basic and acidic residues" evidence="1">
    <location>
        <begin position="224"/>
        <end position="249"/>
    </location>
</feature>
<keyword evidence="2" id="KW-0812">Transmembrane</keyword>
<dbReference type="GeneID" id="43602393"/>
<evidence type="ECO:0000313" key="3">
    <source>
        <dbReference type="EMBL" id="RDL31335.1"/>
    </source>
</evidence>
<dbReference type="AlphaFoldDB" id="A0A370TBB3"/>
<evidence type="ECO:0000256" key="1">
    <source>
        <dbReference type="SAM" id="MobiDB-lite"/>
    </source>
</evidence>
<keyword evidence="2" id="KW-1133">Transmembrane helix</keyword>
<dbReference type="STRING" id="2656787.A0A370TBB3"/>